<dbReference type="EMBL" id="BARS01035336">
    <property type="protein sequence ID" value="GAG17389.1"/>
    <property type="molecule type" value="Genomic_DNA"/>
</dbReference>
<evidence type="ECO:0000313" key="2">
    <source>
        <dbReference type="EMBL" id="GAG17389.1"/>
    </source>
</evidence>
<proteinExistence type="predicted"/>
<gene>
    <name evidence="2" type="ORF">S01H1_54454</name>
</gene>
<sequence length="219" mass="23681">DRLAKVKAGEDSNFSKDEITKLQAAAGTSGGPEPRRAALLSAMREILAARFAAYRDGGLDAISPYARGGGDESSPAGQLERAFSALQVTKQLVPDAYAAMADYPEKPSEDVENKFYWLTHDAQDRVVVALSHVVSGRHSHRLAVIERRFYVSQSLNSLQAVAVALPIEEGTAIFLANRTGTDQVTGFGSSIAKSVGRTIMRRELERTVKSFLKVANQAD</sequence>
<accession>X0VGG4</accession>
<evidence type="ECO:0000256" key="1">
    <source>
        <dbReference type="SAM" id="MobiDB-lite"/>
    </source>
</evidence>
<dbReference type="AlphaFoldDB" id="X0VGG4"/>
<protein>
    <submittedName>
        <fullName evidence="2">Uncharacterized protein</fullName>
    </submittedName>
</protein>
<feature type="non-terminal residue" evidence="2">
    <location>
        <position position="1"/>
    </location>
</feature>
<name>X0VGG4_9ZZZZ</name>
<comment type="caution">
    <text evidence="2">The sequence shown here is derived from an EMBL/GenBank/DDBJ whole genome shotgun (WGS) entry which is preliminary data.</text>
</comment>
<reference evidence="2" key="1">
    <citation type="journal article" date="2014" name="Front. Microbiol.">
        <title>High frequency of phylogenetically diverse reductive dehalogenase-homologous genes in deep subseafloor sedimentary metagenomes.</title>
        <authorList>
            <person name="Kawai M."/>
            <person name="Futagami T."/>
            <person name="Toyoda A."/>
            <person name="Takaki Y."/>
            <person name="Nishi S."/>
            <person name="Hori S."/>
            <person name="Arai W."/>
            <person name="Tsubouchi T."/>
            <person name="Morono Y."/>
            <person name="Uchiyama I."/>
            <person name="Ito T."/>
            <person name="Fujiyama A."/>
            <person name="Inagaki F."/>
            <person name="Takami H."/>
        </authorList>
    </citation>
    <scope>NUCLEOTIDE SEQUENCE</scope>
    <source>
        <strain evidence="2">Expedition CK06-06</strain>
    </source>
</reference>
<feature type="region of interest" description="Disordered" evidence="1">
    <location>
        <begin position="1"/>
        <end position="35"/>
    </location>
</feature>
<organism evidence="2">
    <name type="scientific">marine sediment metagenome</name>
    <dbReference type="NCBI Taxonomy" id="412755"/>
    <lineage>
        <taxon>unclassified sequences</taxon>
        <taxon>metagenomes</taxon>
        <taxon>ecological metagenomes</taxon>
    </lineage>
</organism>
<feature type="compositionally biased region" description="Basic and acidic residues" evidence="1">
    <location>
        <begin position="1"/>
        <end position="20"/>
    </location>
</feature>